<dbReference type="InterPro" id="IPR021109">
    <property type="entry name" value="Peptidase_aspartic_dom_sf"/>
</dbReference>
<dbReference type="InterPro" id="IPR034122">
    <property type="entry name" value="Retropepsin-like_bacterial"/>
</dbReference>
<keyword evidence="2" id="KW-0645">Protease</keyword>
<dbReference type="InterPro" id="IPR011969">
    <property type="entry name" value="Clan_AA_Asp_peptidase_C"/>
</dbReference>
<dbReference type="GO" id="GO:0004190">
    <property type="term" value="F:aspartic-type endopeptidase activity"/>
    <property type="evidence" value="ECO:0007669"/>
    <property type="project" value="InterPro"/>
</dbReference>
<dbReference type="GO" id="GO:0006508">
    <property type="term" value="P:proteolysis"/>
    <property type="evidence" value="ECO:0007669"/>
    <property type="project" value="UniProtKB-KW"/>
</dbReference>
<feature type="transmembrane region" description="Helical" evidence="1">
    <location>
        <begin position="15"/>
        <end position="34"/>
    </location>
</feature>
<dbReference type="Pfam" id="PF13975">
    <property type="entry name" value="gag-asp_proteas"/>
    <property type="match status" value="1"/>
</dbReference>
<keyword evidence="3" id="KW-1185">Reference proteome</keyword>
<evidence type="ECO:0000313" key="2">
    <source>
        <dbReference type="EMBL" id="KAA9130430.1"/>
    </source>
</evidence>
<dbReference type="Proteomes" id="UP000325372">
    <property type="component" value="Unassembled WGS sequence"/>
</dbReference>
<name>A0A5N0T5U6_9GAMM</name>
<organism evidence="2 3">
    <name type="scientific">Marinihelvus fidelis</name>
    <dbReference type="NCBI Taxonomy" id="2613842"/>
    <lineage>
        <taxon>Bacteria</taxon>
        <taxon>Pseudomonadati</taxon>
        <taxon>Pseudomonadota</taxon>
        <taxon>Gammaproteobacteria</taxon>
        <taxon>Chromatiales</taxon>
        <taxon>Wenzhouxiangellaceae</taxon>
        <taxon>Marinihelvus</taxon>
    </lineage>
</organism>
<accession>A0A5N0T5U6</accession>
<dbReference type="Gene3D" id="2.40.70.10">
    <property type="entry name" value="Acid Proteases"/>
    <property type="match status" value="1"/>
</dbReference>
<keyword evidence="1" id="KW-0472">Membrane</keyword>
<evidence type="ECO:0000313" key="3">
    <source>
        <dbReference type="Proteomes" id="UP000325372"/>
    </source>
</evidence>
<dbReference type="CDD" id="cd05483">
    <property type="entry name" value="retropepsin_like_bacteria"/>
    <property type="match status" value="1"/>
</dbReference>
<dbReference type="InterPro" id="IPR001969">
    <property type="entry name" value="Aspartic_peptidase_AS"/>
</dbReference>
<keyword evidence="1" id="KW-1133">Transmembrane helix</keyword>
<dbReference type="PROSITE" id="PS00141">
    <property type="entry name" value="ASP_PROTEASE"/>
    <property type="match status" value="1"/>
</dbReference>
<evidence type="ECO:0000256" key="1">
    <source>
        <dbReference type="SAM" id="Phobius"/>
    </source>
</evidence>
<protein>
    <submittedName>
        <fullName evidence="2">TIGR02281 family clan AA aspartic protease</fullName>
        <ecNumber evidence="2">3.4.23.-</ecNumber>
    </submittedName>
</protein>
<gene>
    <name evidence="2" type="ORF">F3N42_12025</name>
</gene>
<comment type="caution">
    <text evidence="2">The sequence shown here is derived from an EMBL/GenBank/DDBJ whole genome shotgun (WGS) entry which is preliminary data.</text>
</comment>
<dbReference type="RefSeq" id="WP_150864734.1">
    <property type="nucleotide sequence ID" value="NZ_VYXP01000007.1"/>
</dbReference>
<keyword evidence="2" id="KW-0378">Hydrolase</keyword>
<dbReference type="NCBIfam" id="TIGR02281">
    <property type="entry name" value="clan_AA_DTGA"/>
    <property type="match status" value="1"/>
</dbReference>
<keyword evidence="1" id="KW-0812">Transmembrane</keyword>
<proteinExistence type="predicted"/>
<dbReference type="SUPFAM" id="SSF50630">
    <property type="entry name" value="Acid proteases"/>
    <property type="match status" value="1"/>
</dbReference>
<dbReference type="EC" id="3.4.23.-" evidence="2"/>
<dbReference type="AlphaFoldDB" id="A0A5N0T5U6"/>
<reference evidence="2 3" key="1">
    <citation type="submission" date="2019-09" db="EMBL/GenBank/DDBJ databases">
        <title>Wenzhouxiangella sp. Genome sequencing and assembly.</title>
        <authorList>
            <person name="Zhang R."/>
        </authorList>
    </citation>
    <scope>NUCLEOTIDE SEQUENCE [LARGE SCALE GENOMIC DNA]</scope>
    <source>
        <strain evidence="2 3">W260</strain>
    </source>
</reference>
<sequence length="172" mass="17964">MPGHTDANAGVGRGMLWLAAIGVLAGLTWMFSAMQDEPGQAVSGTDAGGRAMIQLPQDRSGHYLAEGTINGQAIHFLVDTGATDVAVSEAQARALGLDFGPRVTVMTAAGPAEAWMTRLDRVSIGGISRNNVRATITPALGEEALLGMSFLKHFDIRQTGGTLIIAEKGFET</sequence>
<dbReference type="EMBL" id="VYXP01000007">
    <property type="protein sequence ID" value="KAA9130430.1"/>
    <property type="molecule type" value="Genomic_DNA"/>
</dbReference>